<dbReference type="PANTHER" id="PTHR42872:SF6">
    <property type="entry name" value="PROTEIN-GLUTAMATE METHYLESTERASE_PROTEIN-GLUTAMINE GLUTAMINASE"/>
    <property type="match status" value="1"/>
</dbReference>
<keyword evidence="4" id="KW-0145">Chemotaxis</keyword>
<organism evidence="6 7">
    <name type="scientific">Pseudoduganella aquatica</name>
    <dbReference type="NCBI Taxonomy" id="2660641"/>
    <lineage>
        <taxon>Bacteria</taxon>
        <taxon>Pseudomonadati</taxon>
        <taxon>Pseudomonadota</taxon>
        <taxon>Betaproteobacteria</taxon>
        <taxon>Burkholderiales</taxon>
        <taxon>Oxalobacteraceae</taxon>
        <taxon>Telluria group</taxon>
        <taxon>Pseudoduganella</taxon>
    </lineage>
</organism>
<evidence type="ECO:0000256" key="4">
    <source>
        <dbReference type="PROSITE-ProRule" id="PRU00050"/>
    </source>
</evidence>
<protein>
    <recommendedName>
        <fullName evidence="2">protein-glutamate methylesterase</fullName>
        <ecNumber evidence="2">3.1.1.61</ecNumber>
    </recommendedName>
</protein>
<dbReference type="GO" id="GO:0000156">
    <property type="term" value="F:phosphorelay response regulator activity"/>
    <property type="evidence" value="ECO:0007669"/>
    <property type="project" value="InterPro"/>
</dbReference>
<dbReference type="EMBL" id="WWCU01000031">
    <property type="protein sequence ID" value="MYN10053.1"/>
    <property type="molecule type" value="Genomic_DNA"/>
</dbReference>
<accession>A0A7X4HF04</accession>
<dbReference type="Pfam" id="PF01339">
    <property type="entry name" value="CheB_methylest"/>
    <property type="match status" value="1"/>
</dbReference>
<dbReference type="AlphaFoldDB" id="A0A7X4HF04"/>
<dbReference type="PROSITE" id="PS50122">
    <property type="entry name" value="CHEB"/>
    <property type="match status" value="1"/>
</dbReference>
<dbReference type="SUPFAM" id="SSF52738">
    <property type="entry name" value="Methylesterase CheB, C-terminal domain"/>
    <property type="match status" value="1"/>
</dbReference>
<dbReference type="InterPro" id="IPR035909">
    <property type="entry name" value="CheB_C"/>
</dbReference>
<dbReference type="EC" id="3.1.1.61" evidence="2"/>
<evidence type="ECO:0000313" key="6">
    <source>
        <dbReference type="EMBL" id="MYN10053.1"/>
    </source>
</evidence>
<feature type="active site" evidence="4">
    <location>
        <position position="53"/>
    </location>
</feature>
<evidence type="ECO:0000259" key="5">
    <source>
        <dbReference type="PROSITE" id="PS50122"/>
    </source>
</evidence>
<comment type="catalytic activity">
    <reaction evidence="3">
        <text>[protein]-L-glutamate 5-O-methyl ester + H2O = L-glutamyl-[protein] + methanol + H(+)</text>
        <dbReference type="Rhea" id="RHEA:23236"/>
        <dbReference type="Rhea" id="RHEA-COMP:10208"/>
        <dbReference type="Rhea" id="RHEA-COMP:10311"/>
        <dbReference type="ChEBI" id="CHEBI:15377"/>
        <dbReference type="ChEBI" id="CHEBI:15378"/>
        <dbReference type="ChEBI" id="CHEBI:17790"/>
        <dbReference type="ChEBI" id="CHEBI:29973"/>
        <dbReference type="ChEBI" id="CHEBI:82795"/>
        <dbReference type="EC" id="3.1.1.61"/>
    </reaction>
</comment>
<comment type="caution">
    <text evidence="6">The sequence shown here is derived from an EMBL/GenBank/DDBJ whole genome shotgun (WGS) entry which is preliminary data.</text>
</comment>
<keyword evidence="7" id="KW-1185">Reference proteome</keyword>
<dbReference type="InterPro" id="IPR000673">
    <property type="entry name" value="Sig_transdc_resp-reg_Me-estase"/>
</dbReference>
<evidence type="ECO:0000256" key="2">
    <source>
        <dbReference type="ARBA" id="ARBA00039140"/>
    </source>
</evidence>
<dbReference type="RefSeq" id="WP_161074349.1">
    <property type="nucleotide sequence ID" value="NZ_CP086370.1"/>
</dbReference>
<proteinExistence type="predicted"/>
<evidence type="ECO:0000256" key="3">
    <source>
        <dbReference type="ARBA" id="ARBA00048267"/>
    </source>
</evidence>
<feature type="active site" evidence="4">
    <location>
        <position position="146"/>
    </location>
</feature>
<sequence length="207" mass="21661">MNAPSYSPEQAALEGRAFEAVVIGASAGGVAALLEILPGLPADAPLPIVVVVHMMPNRPSHLAEVFAQRMAMAVVEAQDKQPLEAGTVYFAPSGYHLSVESERCFSLSCEPPHLFSRPAIDFVMASAADVYGPALVGVLLTGANHDGAAGLAAIGEAGGLTVVQDPGEAQVGVMPREAIRQRAPDLILPLRDIRHLLAALETTLEKR</sequence>
<dbReference type="PANTHER" id="PTHR42872">
    <property type="entry name" value="PROTEIN-GLUTAMATE METHYLESTERASE/PROTEIN-GLUTAMINE GLUTAMINASE"/>
    <property type="match status" value="1"/>
</dbReference>
<gene>
    <name evidence="6" type="ORF">GTP77_22285</name>
</gene>
<dbReference type="CDD" id="cd16433">
    <property type="entry name" value="CheB"/>
    <property type="match status" value="1"/>
</dbReference>
<dbReference type="Gene3D" id="3.40.50.180">
    <property type="entry name" value="Methylesterase CheB, C-terminal domain"/>
    <property type="match status" value="1"/>
</dbReference>
<dbReference type="GO" id="GO:0008984">
    <property type="term" value="F:protein-glutamate methylesterase activity"/>
    <property type="evidence" value="ECO:0007669"/>
    <property type="project" value="UniProtKB-EC"/>
</dbReference>
<name>A0A7X4HF04_9BURK</name>
<dbReference type="Proteomes" id="UP000450676">
    <property type="component" value="Unassembled WGS sequence"/>
</dbReference>
<dbReference type="GO" id="GO:0005737">
    <property type="term" value="C:cytoplasm"/>
    <property type="evidence" value="ECO:0007669"/>
    <property type="project" value="InterPro"/>
</dbReference>
<keyword evidence="1 4" id="KW-0378">Hydrolase</keyword>
<evidence type="ECO:0000313" key="7">
    <source>
        <dbReference type="Proteomes" id="UP000450676"/>
    </source>
</evidence>
<feature type="active site" evidence="4">
    <location>
        <position position="26"/>
    </location>
</feature>
<feature type="domain" description="CheB-type methylesterase" evidence="5">
    <location>
        <begin position="14"/>
        <end position="193"/>
    </location>
</feature>
<dbReference type="GO" id="GO:0006935">
    <property type="term" value="P:chemotaxis"/>
    <property type="evidence" value="ECO:0007669"/>
    <property type="project" value="UniProtKB-UniRule"/>
</dbReference>
<evidence type="ECO:0000256" key="1">
    <source>
        <dbReference type="ARBA" id="ARBA00022801"/>
    </source>
</evidence>
<reference evidence="6 7" key="1">
    <citation type="submission" date="2019-12" db="EMBL/GenBank/DDBJ databases">
        <title>Novel species isolated from a subtropical stream in China.</title>
        <authorList>
            <person name="Lu H."/>
        </authorList>
    </citation>
    <scope>NUCLEOTIDE SEQUENCE [LARGE SCALE GENOMIC DNA]</scope>
    <source>
        <strain evidence="6 7">FT127W</strain>
    </source>
</reference>